<organism evidence="4">
    <name type="scientific">Manihot esculenta</name>
    <name type="common">Cassava</name>
    <name type="synonym">Jatropha manihot</name>
    <dbReference type="NCBI Taxonomy" id="3983"/>
    <lineage>
        <taxon>Eukaryota</taxon>
        <taxon>Viridiplantae</taxon>
        <taxon>Streptophyta</taxon>
        <taxon>Embryophyta</taxon>
        <taxon>Tracheophyta</taxon>
        <taxon>Spermatophyta</taxon>
        <taxon>Magnoliopsida</taxon>
        <taxon>eudicotyledons</taxon>
        <taxon>Gunneridae</taxon>
        <taxon>Pentapetalae</taxon>
        <taxon>rosids</taxon>
        <taxon>fabids</taxon>
        <taxon>Malpighiales</taxon>
        <taxon>Euphorbiaceae</taxon>
        <taxon>Crotonoideae</taxon>
        <taxon>Manihoteae</taxon>
        <taxon>Manihot</taxon>
    </lineage>
</organism>
<dbReference type="FunFam" id="1.25.40.10:FF:000090">
    <property type="entry name" value="Pentatricopeptide repeat-containing protein, chloroplastic"/>
    <property type="match status" value="1"/>
</dbReference>
<proteinExistence type="inferred from homology"/>
<dbReference type="InterPro" id="IPR011990">
    <property type="entry name" value="TPR-like_helical_dom_sf"/>
</dbReference>
<dbReference type="Gene3D" id="1.25.40.10">
    <property type="entry name" value="Tetratricopeptide repeat domain"/>
    <property type="match status" value="5"/>
</dbReference>
<comment type="similarity">
    <text evidence="2">Belongs to the PPR family. PCMP-E subfamily.</text>
</comment>
<sequence length="619" mass="68941">MRLQRPVAKLVADGFYKEAISLYSQLHSSSMPPDHFTFPPLLKACAKLKSSLQGQIIHAHLTKTGFHPNLYTFTALSHMYMKLNLFHDALKVFGEMHDRNLASLNAAISGFSQNGYRQEAFLLFREVGLCGFRPNSLTIASVLPACDSAEHCMQMHCCAIKLGVVMDIYVATSLVTMYSNCGEIILGTKVYGEMPNRSVVSHNAFLSGLLQNGVPNVALNVFKDMRKCSTVKPNSVTLISVISACACLLHLQFGKQVHGFIKKTKVSCDTMVGTALVDMYSKCGHWKWAYEVFIDLNGNKNLITWNAMITGMMLNGQSDIAVDLFELLESEGLEPDSATWNSMISGFAQLEKGIEAFNFFKKMQFFGIVPSLKSITSLLPACASLCALQRGKEIHGHAIRTNINTDEFMATALIDMYMKCGCSSWGRRVFDQFEIKPKDPAFWNALISGYGRNGENESVFEVFDQMLEEKVEPNSSTFIAVLSACSHTGQVHKGWQVFRIMAIDYALKPKPEHFGCMIDMLGRSGRLDEAVKLVEEMPEPPASVFTSLLGACRHHLQPELGEEMAMKLIELEPKDPTPFVILSNIYARVGRWGDVERIRQLIEDRGLRKLLGYSSIGVT</sequence>
<dbReference type="PANTHER" id="PTHR47926:SF424">
    <property type="entry name" value="PENTACOTRIPEPTIDE-REPEAT REGION OF PRORP DOMAIN-CONTAINING PROTEIN"/>
    <property type="match status" value="1"/>
</dbReference>
<dbReference type="Pfam" id="PF01535">
    <property type="entry name" value="PPR"/>
    <property type="match status" value="3"/>
</dbReference>
<reference evidence="4" key="1">
    <citation type="submission" date="2016-02" db="EMBL/GenBank/DDBJ databases">
        <title>WGS assembly of Manihot esculenta.</title>
        <authorList>
            <person name="Bredeson J.V."/>
            <person name="Prochnik S.E."/>
            <person name="Lyons J.B."/>
            <person name="Schmutz J."/>
            <person name="Grimwood J."/>
            <person name="Vrebalov J."/>
            <person name="Bart R.S."/>
            <person name="Amuge T."/>
            <person name="Ferguson M.E."/>
            <person name="Green R."/>
            <person name="Putnam N."/>
            <person name="Stites J."/>
            <person name="Rounsley S."/>
            <person name="Rokhsar D.S."/>
        </authorList>
    </citation>
    <scope>NUCLEOTIDE SEQUENCE [LARGE SCALE GENOMIC DNA]</scope>
    <source>
        <tissue evidence="4">Leaf</tissue>
    </source>
</reference>
<evidence type="ECO:0008006" key="5">
    <source>
        <dbReference type="Google" id="ProtNLM"/>
    </source>
</evidence>
<dbReference type="Pfam" id="PF12854">
    <property type="entry name" value="PPR_1"/>
    <property type="match status" value="1"/>
</dbReference>
<feature type="repeat" description="PPR" evidence="3">
    <location>
        <begin position="301"/>
        <end position="335"/>
    </location>
</feature>
<protein>
    <recommendedName>
        <fullName evidence="5">Pentacotripeptide-repeat region of PRORP domain-containing protein</fullName>
    </recommendedName>
</protein>
<evidence type="ECO:0000256" key="3">
    <source>
        <dbReference type="PROSITE-ProRule" id="PRU00708"/>
    </source>
</evidence>
<keyword evidence="1" id="KW-0677">Repeat</keyword>
<gene>
    <name evidence="4" type="ORF">MANES_05G097600</name>
</gene>
<feature type="repeat" description="PPR" evidence="3">
    <location>
        <begin position="69"/>
        <end position="103"/>
    </location>
</feature>
<dbReference type="Pfam" id="PF13041">
    <property type="entry name" value="PPR_2"/>
    <property type="match status" value="3"/>
</dbReference>
<dbReference type="InterPro" id="IPR046848">
    <property type="entry name" value="E_motif"/>
</dbReference>
<dbReference type="AlphaFoldDB" id="A0A2C9VWB5"/>
<dbReference type="EMBL" id="CM004391">
    <property type="protein sequence ID" value="OAY49965.1"/>
    <property type="molecule type" value="Genomic_DNA"/>
</dbReference>
<evidence type="ECO:0000256" key="1">
    <source>
        <dbReference type="ARBA" id="ARBA00022737"/>
    </source>
</evidence>
<name>A0A2C9VWB5_MANES</name>
<dbReference type="PANTHER" id="PTHR47926">
    <property type="entry name" value="PENTATRICOPEPTIDE REPEAT-CONTAINING PROTEIN"/>
    <property type="match status" value="1"/>
</dbReference>
<dbReference type="FunFam" id="1.25.40.10:FF:000344">
    <property type="entry name" value="Pentatricopeptide repeat-containing protein"/>
    <property type="match status" value="1"/>
</dbReference>
<dbReference type="Pfam" id="PF20431">
    <property type="entry name" value="E_motif"/>
    <property type="match status" value="1"/>
</dbReference>
<dbReference type="PROSITE" id="PS51375">
    <property type="entry name" value="PPR"/>
    <property type="match status" value="5"/>
</dbReference>
<dbReference type="NCBIfam" id="TIGR00756">
    <property type="entry name" value="PPR"/>
    <property type="match status" value="5"/>
</dbReference>
<evidence type="ECO:0000313" key="4">
    <source>
        <dbReference type="EMBL" id="OAY49965.1"/>
    </source>
</evidence>
<dbReference type="FunFam" id="1.25.40.10:FF:001175">
    <property type="entry name" value="Pentatricopeptide repeat-containing protein At1g19720"/>
    <property type="match status" value="1"/>
</dbReference>
<dbReference type="GO" id="GO:0009451">
    <property type="term" value="P:RNA modification"/>
    <property type="evidence" value="ECO:0007669"/>
    <property type="project" value="InterPro"/>
</dbReference>
<feature type="repeat" description="PPR" evidence="3">
    <location>
        <begin position="336"/>
        <end position="370"/>
    </location>
</feature>
<dbReference type="GO" id="GO:0003723">
    <property type="term" value="F:RNA binding"/>
    <property type="evidence" value="ECO:0007669"/>
    <property type="project" value="InterPro"/>
</dbReference>
<dbReference type="FunFam" id="1.25.40.10:FF:000196">
    <property type="entry name" value="Pentatricopeptide repeat-containing protein At4g14850"/>
    <property type="match status" value="1"/>
</dbReference>
<accession>A0A2C9VWB5</accession>
<dbReference type="InterPro" id="IPR002885">
    <property type="entry name" value="PPR_rpt"/>
</dbReference>
<evidence type="ECO:0000256" key="2">
    <source>
        <dbReference type="ARBA" id="ARBA00061659"/>
    </source>
</evidence>
<dbReference type="InterPro" id="IPR046960">
    <property type="entry name" value="PPR_At4g14850-like_plant"/>
</dbReference>
<feature type="repeat" description="PPR" evidence="3">
    <location>
        <begin position="439"/>
        <end position="473"/>
    </location>
</feature>
<feature type="repeat" description="PPR" evidence="3">
    <location>
        <begin position="510"/>
        <end position="544"/>
    </location>
</feature>